<dbReference type="InterPro" id="IPR039038">
    <property type="entry name" value="ASPH"/>
</dbReference>
<keyword evidence="2" id="KW-0597">Phosphoprotein</keyword>
<sequence>TFALKPKRSTTYGLSTELLLISPFQKCLNINIDKNHISFARSGTALLCVCTCTELGREHNFQGKARRRHAPPGHRPRVHRPRPRGPPHSDRAGSANARESHLGFHVCHVPKDQDRLESRKLLALTGDCVAPEHLQSCRGQGSAAGFGPLLEAFVIGYNPRHSAFRAGRRRGSAGKGRGPGGRPAARSRLGGESQVRRTRGPGARSRHAGESPRRRGGRYRGTGAAAGAAARTRRSAPRRRCPRAPSVPAPGGAPHPSPAPAVSAMAPRKNAKGGGGNSSSSGSGSPSAGTSGGSSSPGARRETKHGGHKNGKKGGLSGSSFFTWFMVIALLGVWTSVAVVWFDLVDYEEVLGKLGIYDADGDGDFDVDDAKVLLEGPGGVAKRKAKAKVKELTKEELKKEKEKLESRKESKHEERKKGKKEKEDDRKDKKIADSDLSRKESPKGKKDREKEKMGLNKGAKTKESRKKSTHIKDFSSKTASKDDRKESSSHKHAHLAKGNNQKRKN</sequence>
<feature type="compositionally biased region" description="Low complexity" evidence="9">
    <location>
        <begin position="278"/>
        <end position="298"/>
    </location>
</feature>
<feature type="compositionally biased region" description="Low complexity" evidence="9">
    <location>
        <begin position="182"/>
        <end position="191"/>
    </location>
</feature>
<feature type="region of interest" description="Disordered" evidence="9">
    <location>
        <begin position="165"/>
        <end position="313"/>
    </location>
</feature>
<keyword evidence="5 10" id="KW-0472">Membrane</keyword>
<keyword evidence="3 10" id="KW-0812">Transmembrane</keyword>
<evidence type="ECO:0000313" key="12">
    <source>
        <dbReference type="Ensembl" id="ENSEASP00005023928.1"/>
    </source>
</evidence>
<feature type="domain" description="Aspartyl beta-hydroxylase/Triadin" evidence="11">
    <location>
        <begin position="310"/>
        <end position="375"/>
    </location>
</feature>
<feature type="compositionally biased region" description="Basic residues" evidence="9">
    <location>
        <begin position="64"/>
        <end position="85"/>
    </location>
</feature>
<dbReference type="AlphaFoldDB" id="A0A8C4PQU9"/>
<feature type="compositionally biased region" description="Basic residues" evidence="9">
    <location>
        <begin position="231"/>
        <end position="242"/>
    </location>
</feature>
<evidence type="ECO:0000256" key="10">
    <source>
        <dbReference type="SAM" id="Phobius"/>
    </source>
</evidence>
<dbReference type="GO" id="GO:0062101">
    <property type="term" value="F:peptidyl-aspartic acid 3-dioxygenase activity"/>
    <property type="evidence" value="ECO:0007669"/>
    <property type="project" value="InterPro"/>
</dbReference>
<feature type="compositionally biased region" description="Basic and acidic residues" evidence="9">
    <location>
        <begin position="470"/>
        <end position="489"/>
    </location>
</feature>
<accession>A0A8C4PQU9</accession>
<dbReference type="Pfam" id="PF05279">
    <property type="entry name" value="Asp-B-Hydro_N"/>
    <property type="match status" value="1"/>
</dbReference>
<keyword evidence="4 10" id="KW-1133">Transmembrane helix</keyword>
<dbReference type="Ensembl" id="ENSEAST00005025956.1">
    <property type="protein sequence ID" value="ENSEASP00005023928.1"/>
    <property type="gene ID" value="ENSEASG00005016244.1"/>
</dbReference>
<evidence type="ECO:0000256" key="7">
    <source>
        <dbReference type="ARBA" id="ARBA00023180"/>
    </source>
</evidence>
<feature type="compositionally biased region" description="Basic and acidic residues" evidence="9">
    <location>
        <begin position="391"/>
        <end position="454"/>
    </location>
</feature>
<keyword evidence="7" id="KW-0325">Glycoprotein</keyword>
<organism evidence="12">
    <name type="scientific">Equus asinus asinus</name>
    <dbReference type="NCBI Taxonomy" id="83772"/>
    <lineage>
        <taxon>Eukaryota</taxon>
        <taxon>Metazoa</taxon>
        <taxon>Chordata</taxon>
        <taxon>Craniata</taxon>
        <taxon>Vertebrata</taxon>
        <taxon>Euteleostomi</taxon>
        <taxon>Mammalia</taxon>
        <taxon>Eutheria</taxon>
        <taxon>Laurasiatheria</taxon>
        <taxon>Perissodactyla</taxon>
        <taxon>Equidae</taxon>
        <taxon>Equus</taxon>
    </lineage>
</organism>
<feature type="compositionally biased region" description="Basic residues" evidence="9">
    <location>
        <begin position="490"/>
        <end position="505"/>
    </location>
</feature>
<feature type="region of interest" description="Disordered" evidence="9">
    <location>
        <begin position="391"/>
        <end position="505"/>
    </location>
</feature>
<evidence type="ECO:0000256" key="3">
    <source>
        <dbReference type="ARBA" id="ARBA00022692"/>
    </source>
</evidence>
<comment type="subcellular location">
    <subcellularLocation>
        <location evidence="8">Endomembrane system</location>
        <topology evidence="8">Single-pass membrane protein</topology>
    </subcellularLocation>
    <subcellularLocation>
        <location evidence="1">Membrane</location>
        <topology evidence="1">Single-pass type II membrane protein</topology>
    </subcellularLocation>
</comment>
<dbReference type="GO" id="GO:0005783">
    <property type="term" value="C:endoplasmic reticulum"/>
    <property type="evidence" value="ECO:0007669"/>
    <property type="project" value="TreeGrafter"/>
</dbReference>
<feature type="compositionally biased region" description="Pro residues" evidence="9">
    <location>
        <begin position="245"/>
        <end position="259"/>
    </location>
</feature>
<dbReference type="PANTHER" id="PTHR12366">
    <property type="entry name" value="ASPARTYL/ASPARAGINYL BETA-HYDROXYLASE"/>
    <property type="match status" value="1"/>
</dbReference>
<evidence type="ECO:0000259" key="11">
    <source>
        <dbReference type="Pfam" id="PF05279"/>
    </source>
</evidence>
<evidence type="ECO:0000256" key="6">
    <source>
        <dbReference type="ARBA" id="ARBA00023157"/>
    </source>
</evidence>
<dbReference type="InterPro" id="IPR007943">
    <property type="entry name" value="Asp-B-hydro/Triadin_dom"/>
</dbReference>
<evidence type="ECO:0000256" key="2">
    <source>
        <dbReference type="ARBA" id="ARBA00022553"/>
    </source>
</evidence>
<dbReference type="GO" id="GO:0016020">
    <property type="term" value="C:membrane"/>
    <property type="evidence" value="ECO:0007669"/>
    <property type="project" value="UniProtKB-SubCell"/>
</dbReference>
<evidence type="ECO:0000256" key="5">
    <source>
        <dbReference type="ARBA" id="ARBA00023136"/>
    </source>
</evidence>
<feature type="compositionally biased region" description="Low complexity" evidence="9">
    <location>
        <begin position="221"/>
        <end position="230"/>
    </location>
</feature>
<dbReference type="PANTHER" id="PTHR12366:SF33">
    <property type="entry name" value="ASPARTYL_ASPARAGINYL BETA-HYDROXYLASE"/>
    <property type="match status" value="1"/>
</dbReference>
<name>A0A8C4PQU9_EQUAS</name>
<feature type="region of interest" description="Disordered" evidence="9">
    <location>
        <begin position="61"/>
        <end position="97"/>
    </location>
</feature>
<evidence type="ECO:0000256" key="1">
    <source>
        <dbReference type="ARBA" id="ARBA00004606"/>
    </source>
</evidence>
<keyword evidence="6" id="KW-1015">Disulfide bond</keyword>
<feature type="transmembrane region" description="Helical" evidence="10">
    <location>
        <begin position="321"/>
        <end position="342"/>
    </location>
</feature>
<evidence type="ECO:0000256" key="8">
    <source>
        <dbReference type="ARBA" id="ARBA00037847"/>
    </source>
</evidence>
<evidence type="ECO:0000256" key="4">
    <source>
        <dbReference type="ARBA" id="ARBA00022989"/>
    </source>
</evidence>
<evidence type="ECO:0000256" key="9">
    <source>
        <dbReference type="SAM" id="MobiDB-lite"/>
    </source>
</evidence>
<reference evidence="12" key="1">
    <citation type="submission" date="2023-03" db="UniProtKB">
        <authorList>
            <consortium name="Ensembl"/>
        </authorList>
    </citation>
    <scope>IDENTIFICATION</scope>
</reference>
<proteinExistence type="predicted"/>
<protein>
    <recommendedName>
        <fullName evidence="11">Aspartyl beta-hydroxylase/Triadin domain-containing protein</fullName>
    </recommendedName>
</protein>